<feature type="transmembrane region" description="Helical" evidence="11">
    <location>
        <begin position="622"/>
        <end position="646"/>
    </location>
</feature>
<dbReference type="Proteomes" id="UP000324800">
    <property type="component" value="Unassembled WGS sequence"/>
</dbReference>
<keyword evidence="4" id="KW-0479">Metal-binding</keyword>
<dbReference type="PANTHER" id="PTHR45630">
    <property type="entry name" value="CATION-TRANSPORTING ATPASE-RELATED"/>
    <property type="match status" value="1"/>
</dbReference>
<evidence type="ECO:0000256" key="4">
    <source>
        <dbReference type="ARBA" id="ARBA00022723"/>
    </source>
</evidence>
<dbReference type="GO" id="GO:0005524">
    <property type="term" value="F:ATP binding"/>
    <property type="evidence" value="ECO:0007669"/>
    <property type="project" value="UniProtKB-KW"/>
</dbReference>
<gene>
    <name evidence="12" type="ORF">EZS28_020373</name>
</gene>
<evidence type="ECO:0000256" key="11">
    <source>
        <dbReference type="SAM" id="Phobius"/>
    </source>
</evidence>
<dbReference type="GO" id="GO:0016020">
    <property type="term" value="C:membrane"/>
    <property type="evidence" value="ECO:0007669"/>
    <property type="project" value="UniProtKB-SubCell"/>
</dbReference>
<evidence type="ECO:0000313" key="12">
    <source>
        <dbReference type="EMBL" id="KAA6384101.1"/>
    </source>
</evidence>
<evidence type="ECO:0000256" key="10">
    <source>
        <dbReference type="ARBA" id="ARBA00023136"/>
    </source>
</evidence>
<dbReference type="SUPFAM" id="SSF81665">
    <property type="entry name" value="Calcium ATPase, transmembrane domain M"/>
    <property type="match status" value="1"/>
</dbReference>
<feature type="transmembrane region" description="Helical" evidence="11">
    <location>
        <begin position="198"/>
        <end position="220"/>
    </location>
</feature>
<keyword evidence="6" id="KW-0067">ATP-binding</keyword>
<keyword evidence="3 11" id="KW-0812">Transmembrane</keyword>
<evidence type="ECO:0000256" key="8">
    <source>
        <dbReference type="ARBA" id="ARBA00022967"/>
    </source>
</evidence>
<proteinExistence type="predicted"/>
<keyword evidence="5" id="KW-0547">Nucleotide-binding</keyword>
<dbReference type="Gene3D" id="3.40.1110.10">
    <property type="entry name" value="Calcium-transporting ATPase, cytoplasmic domain N"/>
    <property type="match status" value="1"/>
</dbReference>
<evidence type="ECO:0000256" key="9">
    <source>
        <dbReference type="ARBA" id="ARBA00022989"/>
    </source>
</evidence>
<dbReference type="Gene3D" id="3.40.50.1000">
    <property type="entry name" value="HAD superfamily/HAD-like"/>
    <property type="match status" value="1"/>
</dbReference>
<dbReference type="InterPro" id="IPR023214">
    <property type="entry name" value="HAD_sf"/>
</dbReference>
<keyword evidence="8" id="KW-1278">Translocase</keyword>
<keyword evidence="2" id="KW-0597">Phosphoprotein</keyword>
<protein>
    <submittedName>
        <fullName evidence="12">Putative cation translocating ATPase</fullName>
    </submittedName>
</protein>
<evidence type="ECO:0000256" key="7">
    <source>
        <dbReference type="ARBA" id="ARBA00022842"/>
    </source>
</evidence>
<evidence type="ECO:0000256" key="6">
    <source>
        <dbReference type="ARBA" id="ARBA00022840"/>
    </source>
</evidence>
<dbReference type="InterPro" id="IPR006544">
    <property type="entry name" value="P-type_TPase_V"/>
</dbReference>
<evidence type="ECO:0000256" key="1">
    <source>
        <dbReference type="ARBA" id="ARBA00004141"/>
    </source>
</evidence>
<accession>A0A5J4VNE9</accession>
<keyword evidence="9 11" id="KW-1133">Transmembrane helix</keyword>
<evidence type="ECO:0000256" key="5">
    <source>
        <dbReference type="ARBA" id="ARBA00022741"/>
    </source>
</evidence>
<comment type="caution">
    <text evidence="12">The sequence shown here is derived from an EMBL/GenBank/DDBJ whole genome shotgun (WGS) entry which is preliminary data.</text>
</comment>
<dbReference type="InterPro" id="IPR023298">
    <property type="entry name" value="ATPase_P-typ_TM_dom_sf"/>
</dbReference>
<dbReference type="InterPro" id="IPR023299">
    <property type="entry name" value="ATPase_P-typ_cyto_dom_N"/>
</dbReference>
<evidence type="ECO:0000256" key="3">
    <source>
        <dbReference type="ARBA" id="ARBA00022692"/>
    </source>
</evidence>
<dbReference type="EMBL" id="SNRW01005919">
    <property type="protein sequence ID" value="KAA6384101.1"/>
    <property type="molecule type" value="Genomic_DNA"/>
</dbReference>
<keyword evidence="10 11" id="KW-0472">Membrane</keyword>
<comment type="subcellular location">
    <subcellularLocation>
        <location evidence="1">Membrane</location>
        <topology evidence="1">Multi-pass membrane protein</topology>
    </subcellularLocation>
</comment>
<evidence type="ECO:0000313" key="13">
    <source>
        <dbReference type="Proteomes" id="UP000324800"/>
    </source>
</evidence>
<dbReference type="InterPro" id="IPR036412">
    <property type="entry name" value="HAD-like_sf"/>
</dbReference>
<organism evidence="12 13">
    <name type="scientific">Streblomastix strix</name>
    <dbReference type="NCBI Taxonomy" id="222440"/>
    <lineage>
        <taxon>Eukaryota</taxon>
        <taxon>Metamonada</taxon>
        <taxon>Preaxostyla</taxon>
        <taxon>Oxymonadida</taxon>
        <taxon>Streblomastigidae</taxon>
        <taxon>Streblomastix</taxon>
    </lineage>
</organism>
<reference evidence="12 13" key="1">
    <citation type="submission" date="2019-03" db="EMBL/GenBank/DDBJ databases">
        <title>Single cell metagenomics reveals metabolic interactions within the superorganism composed of flagellate Streblomastix strix and complex community of Bacteroidetes bacteria on its surface.</title>
        <authorList>
            <person name="Treitli S.C."/>
            <person name="Kolisko M."/>
            <person name="Husnik F."/>
            <person name="Keeling P."/>
            <person name="Hampl V."/>
        </authorList>
    </citation>
    <scope>NUCLEOTIDE SEQUENCE [LARGE SCALE GENOMIC DNA]</scope>
    <source>
        <strain evidence="12">ST1C</strain>
    </source>
</reference>
<dbReference type="GO" id="GO:0046872">
    <property type="term" value="F:metal ion binding"/>
    <property type="evidence" value="ECO:0007669"/>
    <property type="project" value="UniProtKB-KW"/>
</dbReference>
<dbReference type="PANTHER" id="PTHR45630:SF8">
    <property type="entry name" value="CATION-TRANSPORTING ATPASE"/>
    <property type="match status" value="1"/>
</dbReference>
<dbReference type="PRINTS" id="PR00119">
    <property type="entry name" value="CATATPASE"/>
</dbReference>
<dbReference type="AlphaFoldDB" id="A0A5J4VNE9"/>
<name>A0A5J4VNE9_9EUKA</name>
<feature type="transmembrane region" description="Helical" evidence="11">
    <location>
        <begin position="25"/>
        <end position="45"/>
    </location>
</feature>
<feature type="transmembrane region" description="Helical" evidence="11">
    <location>
        <begin position="594"/>
        <end position="615"/>
    </location>
</feature>
<sequence length="650" mass="74133">MFIEGLHPFIVFQKFSIIVQSIYDYYYYAALIFLITVFSVILTLYQTRLNMRQLQELTRFECPVAVYRRSEGNKSDNQKYKLSVITSKDAHPWNIFDVEEEQIDESVLDIVRSGISELEILRMDRDKQYILFGGTRVIRAYDTTSGSSNDVPLCVALRTGFSTAKGESVRLILFQNHRPQFKLCEDSFKFIGIPALKALLDFIIIVIIQALFGIDTWEIIFRADIQQQSLLKDRKILCIAPDRINVAGKVKVVCFDKTDTLTEQDLGVMRVKGVRDKQKKSYYKQQLITLTEFASLRRSQNEVIHISDWGINSLSGLSEYDLQNNFSDRQKSFASQSYSYDGRSELTLNVTGSENEIMSLFLSGLTSCHSIGYINKKFDGDPLDVLMLKFTEQKFKDMENKISGYKYKISLEIIIKGSPEVIHKLCKNETLPDDFDQQLQTYTQQGLRIIALANKKIKEDLLGIQRTDFVQQQKQHLKNEQIDSYILNKSSRIILNRPITLFEKINFLSCVFAWMSPYVKDHPIESLMDHGQLIGICGDGANDCGALKTAHVGISLSEVEASIATPFTCKEATVEAVEAVLLKVRTDLTSSFHAFKTTIVFSIVRFITAQLLIYYDSMLSDFANLIIDMLITLTFLFAVNLTLTAFNSLS</sequence>
<dbReference type="OrthoDB" id="48943at2759"/>
<dbReference type="GO" id="GO:0019829">
    <property type="term" value="F:ATPase-coupled monoatomic cation transmembrane transporter activity"/>
    <property type="evidence" value="ECO:0007669"/>
    <property type="project" value="TreeGrafter"/>
</dbReference>
<dbReference type="GO" id="GO:0140358">
    <property type="term" value="F:P-type transmembrane transporter activity"/>
    <property type="evidence" value="ECO:0007669"/>
    <property type="project" value="InterPro"/>
</dbReference>
<keyword evidence="7" id="KW-0460">Magnesium</keyword>
<dbReference type="SUPFAM" id="SSF56784">
    <property type="entry name" value="HAD-like"/>
    <property type="match status" value="1"/>
</dbReference>
<evidence type="ECO:0000256" key="2">
    <source>
        <dbReference type="ARBA" id="ARBA00022553"/>
    </source>
</evidence>